<dbReference type="CDD" id="cd06661">
    <property type="entry name" value="GGCT_like"/>
    <property type="match status" value="1"/>
</dbReference>
<dbReference type="InterPro" id="IPR006840">
    <property type="entry name" value="ChaC"/>
</dbReference>
<evidence type="ECO:0000256" key="2">
    <source>
        <dbReference type="ARBA" id="ARBA00023239"/>
    </source>
</evidence>
<organism evidence="4 5">
    <name type="scientific">Orrella daihaiensis</name>
    <dbReference type="NCBI Taxonomy" id="2782176"/>
    <lineage>
        <taxon>Bacteria</taxon>
        <taxon>Pseudomonadati</taxon>
        <taxon>Pseudomonadota</taxon>
        <taxon>Betaproteobacteria</taxon>
        <taxon>Burkholderiales</taxon>
        <taxon>Alcaligenaceae</taxon>
        <taxon>Orrella</taxon>
    </lineage>
</organism>
<evidence type="ECO:0000313" key="5">
    <source>
        <dbReference type="Proteomes" id="UP000831607"/>
    </source>
</evidence>
<dbReference type="EC" id="4.3.2.7" evidence="1"/>
<dbReference type="Gene3D" id="3.10.490.10">
    <property type="entry name" value="Gamma-glutamyl cyclotransferase-like"/>
    <property type="match status" value="1"/>
</dbReference>
<reference evidence="4 5" key="1">
    <citation type="submission" date="2020-11" db="EMBL/GenBank/DDBJ databases">
        <title>Algicoccus daihaiensis sp.nov., isolated from Daihai Lake in Inner Mongolia.</title>
        <authorList>
            <person name="Kai J."/>
        </authorList>
    </citation>
    <scope>NUCLEOTIDE SEQUENCE [LARGE SCALE GENOMIC DNA]</scope>
    <source>
        <strain evidence="5">f23</strain>
    </source>
</reference>
<dbReference type="Pfam" id="PF04752">
    <property type="entry name" value="ChaC"/>
    <property type="match status" value="1"/>
</dbReference>
<feature type="region of interest" description="Disordered" evidence="3">
    <location>
        <begin position="1"/>
        <end position="20"/>
    </location>
</feature>
<dbReference type="SUPFAM" id="SSF110857">
    <property type="entry name" value="Gamma-glutamyl cyclotransferase-like"/>
    <property type="match status" value="1"/>
</dbReference>
<dbReference type="InterPro" id="IPR036568">
    <property type="entry name" value="GGCT-like_sf"/>
</dbReference>
<dbReference type="PANTHER" id="PTHR12192">
    <property type="entry name" value="CATION TRANSPORT PROTEIN CHAC-RELATED"/>
    <property type="match status" value="1"/>
</dbReference>
<feature type="compositionally biased region" description="Polar residues" evidence="3">
    <location>
        <begin position="1"/>
        <end position="10"/>
    </location>
</feature>
<dbReference type="Proteomes" id="UP000831607">
    <property type="component" value="Chromosome"/>
</dbReference>
<gene>
    <name evidence="4" type="ORF">DHf2319_04350</name>
</gene>
<accession>A0ABY4ALJ0</accession>
<protein>
    <recommendedName>
        <fullName evidence="1">glutathione-specific gamma-glutamylcyclotransferase</fullName>
        <ecNumber evidence="1">4.3.2.7</ecNumber>
    </recommendedName>
</protein>
<evidence type="ECO:0000256" key="3">
    <source>
        <dbReference type="SAM" id="MobiDB-lite"/>
    </source>
</evidence>
<proteinExistence type="predicted"/>
<evidence type="ECO:0000313" key="4">
    <source>
        <dbReference type="EMBL" id="UOD51137.1"/>
    </source>
</evidence>
<dbReference type="PANTHER" id="PTHR12192:SF2">
    <property type="entry name" value="GLUTATHIONE-SPECIFIC GAMMA-GLUTAMYLCYCLOTRANSFERASE 2"/>
    <property type="match status" value="1"/>
</dbReference>
<keyword evidence="2" id="KW-0456">Lyase</keyword>
<dbReference type="EMBL" id="CP063982">
    <property type="protein sequence ID" value="UOD51137.1"/>
    <property type="molecule type" value="Genomic_DNA"/>
</dbReference>
<name>A0ABY4ALJ0_9BURK</name>
<sequence>MTVIPSQSSELPAPSEAPTFLTDDQRHASMRQALAGWSGDTDLWIYAYGSLIWNPEFDFREQRLSTLRGHHRALCLWSRVNRGTPQTPGLVFGLDRGGSCRGVTFRIPASTVPTTFEALWRREMATGAYHPRWLRCETDSGPVKALAFVIDRSNPGYVRGLLDHQTVEIVCRASGSYGPCIDYVVQTHQALSAAGIEDKKLARLAIRLQERLATDYR</sequence>
<keyword evidence="5" id="KW-1185">Reference proteome</keyword>
<evidence type="ECO:0000256" key="1">
    <source>
        <dbReference type="ARBA" id="ARBA00012344"/>
    </source>
</evidence>
<dbReference type="InterPro" id="IPR013024">
    <property type="entry name" value="GGCT-like"/>
</dbReference>